<dbReference type="EC" id="1.1.1.169" evidence="4 11"/>
<proteinExistence type="inferred from homology"/>
<keyword evidence="7 11" id="KW-0521">NADP</keyword>
<evidence type="ECO:0000256" key="6">
    <source>
        <dbReference type="ARBA" id="ARBA00022655"/>
    </source>
</evidence>
<dbReference type="Pfam" id="PF08546">
    <property type="entry name" value="ApbA_C"/>
    <property type="match status" value="1"/>
</dbReference>
<protein>
    <recommendedName>
        <fullName evidence="5 11">2-dehydropantoate 2-reductase</fullName>
        <ecNumber evidence="4 11">1.1.1.169</ecNumber>
    </recommendedName>
    <alternativeName>
        <fullName evidence="9 11">Ketopantoate reductase</fullName>
    </alternativeName>
</protein>
<dbReference type="EMBL" id="APNK01000012">
    <property type="protein sequence ID" value="KEZ77468.1"/>
    <property type="molecule type" value="Genomic_DNA"/>
</dbReference>
<keyword evidence="6 11" id="KW-0566">Pantothenate biosynthesis</keyword>
<keyword evidence="15" id="KW-1185">Reference proteome</keyword>
<gene>
    <name evidence="14" type="ORF">C41B8_09716</name>
</gene>
<dbReference type="InterPro" id="IPR051402">
    <property type="entry name" value="KPR-Related"/>
</dbReference>
<dbReference type="AlphaFoldDB" id="A0A084IL84"/>
<evidence type="ECO:0000256" key="5">
    <source>
        <dbReference type="ARBA" id="ARBA00019465"/>
    </source>
</evidence>
<evidence type="ECO:0000259" key="12">
    <source>
        <dbReference type="Pfam" id="PF02558"/>
    </source>
</evidence>
<dbReference type="Proteomes" id="UP000028302">
    <property type="component" value="Unassembled WGS sequence"/>
</dbReference>
<organism evidence="14 15">
    <name type="scientific">Salinisphaera hydrothermalis (strain C41B8)</name>
    <dbReference type="NCBI Taxonomy" id="1304275"/>
    <lineage>
        <taxon>Bacteria</taxon>
        <taxon>Pseudomonadati</taxon>
        <taxon>Pseudomonadota</taxon>
        <taxon>Gammaproteobacteria</taxon>
        <taxon>Salinisphaerales</taxon>
        <taxon>Salinisphaeraceae</taxon>
        <taxon>Salinisphaera</taxon>
    </lineage>
</organism>
<keyword evidence="8 11" id="KW-0560">Oxidoreductase</keyword>
<evidence type="ECO:0000259" key="13">
    <source>
        <dbReference type="Pfam" id="PF08546"/>
    </source>
</evidence>
<dbReference type="RefSeq" id="WP_037337220.1">
    <property type="nucleotide sequence ID" value="NZ_APNK01000012.1"/>
</dbReference>
<evidence type="ECO:0000256" key="9">
    <source>
        <dbReference type="ARBA" id="ARBA00032024"/>
    </source>
</evidence>
<evidence type="ECO:0000256" key="4">
    <source>
        <dbReference type="ARBA" id="ARBA00013014"/>
    </source>
</evidence>
<reference evidence="14 15" key="1">
    <citation type="submission" date="2013-03" db="EMBL/GenBank/DDBJ databases">
        <title>Salinisphaera hydrothermalis C41B8 Genome Sequencing.</title>
        <authorList>
            <person name="Li C."/>
            <person name="Lai Q."/>
            <person name="Shao Z."/>
        </authorList>
    </citation>
    <scope>NUCLEOTIDE SEQUENCE [LARGE SCALE GENOMIC DNA]</scope>
    <source>
        <strain evidence="14 15">C41B8</strain>
    </source>
</reference>
<accession>A0A084IL84</accession>
<dbReference type="STRING" id="1304275.C41B8_09716"/>
<dbReference type="InterPro" id="IPR003710">
    <property type="entry name" value="ApbA"/>
</dbReference>
<dbReference type="PANTHER" id="PTHR21708:SF26">
    <property type="entry name" value="2-DEHYDROPANTOATE 2-REDUCTASE"/>
    <property type="match status" value="1"/>
</dbReference>
<dbReference type="eggNOG" id="COG1893">
    <property type="taxonomic scope" value="Bacteria"/>
</dbReference>
<dbReference type="InterPro" id="IPR013332">
    <property type="entry name" value="KPR_N"/>
</dbReference>
<evidence type="ECO:0000256" key="2">
    <source>
        <dbReference type="ARBA" id="ARBA00004994"/>
    </source>
</evidence>
<dbReference type="InterPro" id="IPR008927">
    <property type="entry name" value="6-PGluconate_DH-like_C_sf"/>
</dbReference>
<evidence type="ECO:0000256" key="3">
    <source>
        <dbReference type="ARBA" id="ARBA00007870"/>
    </source>
</evidence>
<dbReference type="InterPro" id="IPR036291">
    <property type="entry name" value="NAD(P)-bd_dom_sf"/>
</dbReference>
<dbReference type="UniPathway" id="UPA00028">
    <property type="reaction ID" value="UER00004"/>
</dbReference>
<comment type="caution">
    <text evidence="14">The sequence shown here is derived from an EMBL/GenBank/DDBJ whole genome shotgun (WGS) entry which is preliminary data.</text>
</comment>
<dbReference type="PANTHER" id="PTHR21708">
    <property type="entry name" value="PROBABLE 2-DEHYDROPANTOATE 2-REDUCTASE"/>
    <property type="match status" value="1"/>
</dbReference>
<dbReference type="GO" id="GO:0005737">
    <property type="term" value="C:cytoplasm"/>
    <property type="evidence" value="ECO:0007669"/>
    <property type="project" value="TreeGrafter"/>
</dbReference>
<dbReference type="OrthoDB" id="6530772at2"/>
<dbReference type="GO" id="GO:0015940">
    <property type="term" value="P:pantothenate biosynthetic process"/>
    <property type="evidence" value="ECO:0007669"/>
    <property type="project" value="UniProtKB-UniPathway"/>
</dbReference>
<dbReference type="Pfam" id="PF02558">
    <property type="entry name" value="ApbA"/>
    <property type="match status" value="1"/>
</dbReference>
<dbReference type="GO" id="GO:0008677">
    <property type="term" value="F:2-dehydropantoate 2-reductase activity"/>
    <property type="evidence" value="ECO:0007669"/>
    <property type="project" value="UniProtKB-EC"/>
</dbReference>
<name>A0A084IL84_SALHC</name>
<dbReference type="NCBIfam" id="TIGR00745">
    <property type="entry name" value="apbA_panE"/>
    <property type="match status" value="1"/>
</dbReference>
<evidence type="ECO:0000256" key="10">
    <source>
        <dbReference type="ARBA" id="ARBA00048793"/>
    </source>
</evidence>
<dbReference type="FunFam" id="3.40.50.720:FF:000307">
    <property type="entry name" value="2-dehydropantoate 2-reductase"/>
    <property type="match status" value="1"/>
</dbReference>
<evidence type="ECO:0000256" key="7">
    <source>
        <dbReference type="ARBA" id="ARBA00022857"/>
    </source>
</evidence>
<evidence type="ECO:0000256" key="8">
    <source>
        <dbReference type="ARBA" id="ARBA00023002"/>
    </source>
</evidence>
<dbReference type="InterPro" id="IPR013328">
    <property type="entry name" value="6PGD_dom2"/>
</dbReference>
<dbReference type="Gene3D" id="1.10.1040.10">
    <property type="entry name" value="N-(1-d-carboxylethyl)-l-norvaline Dehydrogenase, domain 2"/>
    <property type="match status" value="1"/>
</dbReference>
<dbReference type="Gene3D" id="3.40.50.720">
    <property type="entry name" value="NAD(P)-binding Rossmann-like Domain"/>
    <property type="match status" value="1"/>
</dbReference>
<feature type="domain" description="Ketopantoate reductase C-terminal" evidence="13">
    <location>
        <begin position="178"/>
        <end position="300"/>
    </location>
</feature>
<dbReference type="FunFam" id="1.10.1040.10:FF:000017">
    <property type="entry name" value="2-dehydropantoate 2-reductase"/>
    <property type="match status" value="1"/>
</dbReference>
<evidence type="ECO:0000256" key="1">
    <source>
        <dbReference type="ARBA" id="ARBA00002919"/>
    </source>
</evidence>
<comment type="pathway">
    <text evidence="2 11">Cofactor biosynthesis; (R)-pantothenate biosynthesis; (R)-pantoate from 3-methyl-2-oxobutanoate: step 2/2.</text>
</comment>
<evidence type="ECO:0000256" key="11">
    <source>
        <dbReference type="RuleBase" id="RU362068"/>
    </source>
</evidence>
<evidence type="ECO:0000313" key="15">
    <source>
        <dbReference type="Proteomes" id="UP000028302"/>
    </source>
</evidence>
<dbReference type="SUPFAM" id="SSF48179">
    <property type="entry name" value="6-phosphogluconate dehydrogenase C-terminal domain-like"/>
    <property type="match status" value="1"/>
</dbReference>
<comment type="catalytic activity">
    <reaction evidence="10 11">
        <text>(R)-pantoate + NADP(+) = 2-dehydropantoate + NADPH + H(+)</text>
        <dbReference type="Rhea" id="RHEA:16233"/>
        <dbReference type="ChEBI" id="CHEBI:11561"/>
        <dbReference type="ChEBI" id="CHEBI:15378"/>
        <dbReference type="ChEBI" id="CHEBI:15980"/>
        <dbReference type="ChEBI" id="CHEBI:57783"/>
        <dbReference type="ChEBI" id="CHEBI:58349"/>
        <dbReference type="EC" id="1.1.1.169"/>
    </reaction>
</comment>
<dbReference type="SUPFAM" id="SSF51735">
    <property type="entry name" value="NAD(P)-binding Rossmann-fold domains"/>
    <property type="match status" value="1"/>
</dbReference>
<evidence type="ECO:0000313" key="14">
    <source>
        <dbReference type="EMBL" id="KEZ77468.1"/>
    </source>
</evidence>
<comment type="function">
    <text evidence="1 11">Catalyzes the NADPH-dependent reduction of ketopantoate into pantoic acid.</text>
</comment>
<sequence length="314" mass="33728">MRIGIFGAGGVGGYFGARWAAAGHDVTFVARGAHLAALQKDGLVLHSPRGDLEIDTFTAVEDIDDAPDLDLVMIAVKLWSTEEAVRALRARANQGTAIASFQNGVTQYDVLRRELPEASLLGGIAFISATIEAPGVIRHHNALQSLKFGEFDGRESERVKALKAACDEAGIEAEICADIESELWQKFVFLTGLSGATAVMRQPIGPIRENRQTRSFLYDLMNEVVAVGRARDIDLPEDFATDRLAFCDGLPGDMRASMAYDLANGNRLELPWLSGAVADYGHKLGIATPRNQAVADILALYTDGAPSQRAESGG</sequence>
<feature type="domain" description="Ketopantoate reductase N-terminal" evidence="12">
    <location>
        <begin position="3"/>
        <end position="152"/>
    </location>
</feature>
<dbReference type="InterPro" id="IPR013752">
    <property type="entry name" value="KPA_reductase"/>
</dbReference>
<dbReference type="PATRIC" id="fig|1304275.5.peg.1982"/>
<comment type="similarity">
    <text evidence="3 11">Belongs to the ketopantoate reductase family.</text>
</comment>